<comment type="caution">
    <text evidence="1">The sequence shown here is derived from an EMBL/GenBank/DDBJ whole genome shotgun (WGS) entry which is preliminary data.</text>
</comment>
<protein>
    <submittedName>
        <fullName evidence="1">Uncharacterized protein</fullName>
    </submittedName>
</protein>
<dbReference type="Proteomes" id="UP000230233">
    <property type="component" value="Chromosome IV"/>
</dbReference>
<dbReference type="AlphaFoldDB" id="A0A2G5U590"/>
<keyword evidence="2" id="KW-1185">Reference proteome</keyword>
<proteinExistence type="predicted"/>
<reference evidence="2" key="1">
    <citation type="submission" date="2017-10" db="EMBL/GenBank/DDBJ databases">
        <title>Rapid genome shrinkage in a self-fertile nematode reveals novel sperm competition proteins.</title>
        <authorList>
            <person name="Yin D."/>
            <person name="Schwarz E.M."/>
            <person name="Thomas C.G."/>
            <person name="Felde R.L."/>
            <person name="Korf I.F."/>
            <person name="Cutter A.D."/>
            <person name="Schartner C.M."/>
            <person name="Ralston E.J."/>
            <person name="Meyer B.J."/>
            <person name="Haag E.S."/>
        </authorList>
    </citation>
    <scope>NUCLEOTIDE SEQUENCE [LARGE SCALE GENOMIC DNA]</scope>
    <source>
        <strain evidence="2">JU1422</strain>
    </source>
</reference>
<gene>
    <name evidence="1" type="primary">Cnig_chr_IV.g14274</name>
    <name evidence="1" type="ORF">B9Z55_014274</name>
</gene>
<organism evidence="1 2">
    <name type="scientific">Caenorhabditis nigoni</name>
    <dbReference type="NCBI Taxonomy" id="1611254"/>
    <lineage>
        <taxon>Eukaryota</taxon>
        <taxon>Metazoa</taxon>
        <taxon>Ecdysozoa</taxon>
        <taxon>Nematoda</taxon>
        <taxon>Chromadorea</taxon>
        <taxon>Rhabditida</taxon>
        <taxon>Rhabditina</taxon>
        <taxon>Rhabditomorpha</taxon>
        <taxon>Rhabditoidea</taxon>
        <taxon>Rhabditidae</taxon>
        <taxon>Peloderinae</taxon>
        <taxon>Caenorhabditis</taxon>
    </lineage>
</organism>
<sequence length="68" mass="7755">MQLFSLHCRIENRNFVLIKVFINVLMISDSVCVKYLCRGLGLRGDEPTLLANRDCYAADVVSVYVDED</sequence>
<name>A0A2G5U590_9PELO</name>
<evidence type="ECO:0000313" key="1">
    <source>
        <dbReference type="EMBL" id="PIC34698.1"/>
    </source>
</evidence>
<evidence type="ECO:0000313" key="2">
    <source>
        <dbReference type="Proteomes" id="UP000230233"/>
    </source>
</evidence>
<accession>A0A2G5U590</accession>
<dbReference type="EMBL" id="PDUG01000004">
    <property type="protein sequence ID" value="PIC34698.1"/>
    <property type="molecule type" value="Genomic_DNA"/>
</dbReference>